<feature type="domain" description="2Fe-2S ferredoxin-type" evidence="6">
    <location>
        <begin position="4"/>
        <end position="86"/>
    </location>
</feature>
<dbReference type="PANTHER" id="PTHR45444:SF3">
    <property type="entry name" value="XANTHINE DEHYDROGENASE"/>
    <property type="match status" value="1"/>
</dbReference>
<dbReference type="InterPro" id="IPR036318">
    <property type="entry name" value="FAD-bd_PCMH-like_sf"/>
</dbReference>
<evidence type="ECO:0000256" key="1">
    <source>
        <dbReference type="ARBA" id="ARBA00022630"/>
    </source>
</evidence>
<accession>A0A918XPX1</accession>
<evidence type="ECO:0000256" key="4">
    <source>
        <dbReference type="ARBA" id="ARBA00023002"/>
    </source>
</evidence>
<dbReference type="PROSITE" id="PS00197">
    <property type="entry name" value="2FE2S_FER_1"/>
    <property type="match status" value="1"/>
</dbReference>
<dbReference type="EMBL" id="BMZS01000002">
    <property type="protein sequence ID" value="GHD43372.1"/>
    <property type="molecule type" value="Genomic_DNA"/>
</dbReference>
<dbReference type="AlphaFoldDB" id="A0A918XPX1"/>
<comment type="caution">
    <text evidence="8">The sequence shown here is derived from an EMBL/GenBank/DDBJ whole genome shotgun (WGS) entry which is preliminary data.</text>
</comment>
<dbReference type="Gene3D" id="3.30.390.50">
    <property type="entry name" value="CO dehydrogenase flavoprotein, C-terminal domain"/>
    <property type="match status" value="1"/>
</dbReference>
<keyword evidence="1" id="KW-0285">Flavoprotein</keyword>
<dbReference type="InterPro" id="IPR036683">
    <property type="entry name" value="CO_DH_flav_C_dom_sf"/>
</dbReference>
<dbReference type="InterPro" id="IPR002888">
    <property type="entry name" value="2Fe-2S-bd"/>
</dbReference>
<dbReference type="InterPro" id="IPR016208">
    <property type="entry name" value="Ald_Oxase/xanthine_DH-like"/>
</dbReference>
<dbReference type="SUPFAM" id="SSF54292">
    <property type="entry name" value="2Fe-2S ferredoxin-like"/>
    <property type="match status" value="1"/>
</dbReference>
<evidence type="ECO:0000256" key="3">
    <source>
        <dbReference type="ARBA" id="ARBA00022827"/>
    </source>
</evidence>
<reference evidence="8" key="2">
    <citation type="submission" date="2020-09" db="EMBL/GenBank/DDBJ databases">
        <authorList>
            <person name="Sun Q."/>
            <person name="Kim S."/>
        </authorList>
    </citation>
    <scope>NUCLEOTIDE SEQUENCE</scope>
    <source>
        <strain evidence="8">KCTC 42651</strain>
    </source>
</reference>
<dbReference type="InterPro" id="IPR012675">
    <property type="entry name" value="Beta-grasp_dom_sf"/>
</dbReference>
<reference evidence="8" key="1">
    <citation type="journal article" date="2014" name="Int. J. Syst. Evol. Microbiol.">
        <title>Complete genome sequence of Corynebacterium casei LMG S-19264T (=DSM 44701T), isolated from a smear-ripened cheese.</title>
        <authorList>
            <consortium name="US DOE Joint Genome Institute (JGI-PGF)"/>
            <person name="Walter F."/>
            <person name="Albersmeier A."/>
            <person name="Kalinowski J."/>
            <person name="Ruckert C."/>
        </authorList>
    </citation>
    <scope>NUCLEOTIDE SEQUENCE</scope>
    <source>
        <strain evidence="8">KCTC 42651</strain>
    </source>
</reference>
<dbReference type="PROSITE" id="PS51387">
    <property type="entry name" value="FAD_PCMH"/>
    <property type="match status" value="1"/>
</dbReference>
<dbReference type="SMART" id="SM01092">
    <property type="entry name" value="CO_deh_flav_C"/>
    <property type="match status" value="1"/>
</dbReference>
<dbReference type="RefSeq" id="WP_189987776.1">
    <property type="nucleotide sequence ID" value="NZ_BMZS01000002.1"/>
</dbReference>
<dbReference type="Pfam" id="PF00941">
    <property type="entry name" value="FAD_binding_5"/>
    <property type="match status" value="1"/>
</dbReference>
<dbReference type="InterPro" id="IPR001041">
    <property type="entry name" value="2Fe-2S_ferredoxin-type"/>
</dbReference>
<dbReference type="SUPFAM" id="SSF55447">
    <property type="entry name" value="CO dehydrogenase flavoprotein C-terminal domain-like"/>
    <property type="match status" value="1"/>
</dbReference>
<dbReference type="InterPro" id="IPR036884">
    <property type="entry name" value="2Fe-2S-bd_dom_sf"/>
</dbReference>
<keyword evidence="5" id="KW-0408">Iron</keyword>
<evidence type="ECO:0000259" key="6">
    <source>
        <dbReference type="PROSITE" id="PS51085"/>
    </source>
</evidence>
<keyword evidence="4" id="KW-0560">Oxidoreductase</keyword>
<evidence type="ECO:0000256" key="2">
    <source>
        <dbReference type="ARBA" id="ARBA00022723"/>
    </source>
</evidence>
<keyword evidence="2" id="KW-0479">Metal-binding</keyword>
<dbReference type="InterPro" id="IPR036010">
    <property type="entry name" value="2Fe-2S_ferredoxin-like_sf"/>
</dbReference>
<feature type="domain" description="FAD-binding PCMH-type" evidence="7">
    <location>
        <begin position="176"/>
        <end position="349"/>
    </location>
</feature>
<dbReference type="Pfam" id="PF00111">
    <property type="entry name" value="Fer2"/>
    <property type="match status" value="1"/>
</dbReference>
<dbReference type="GO" id="GO:0071949">
    <property type="term" value="F:FAD binding"/>
    <property type="evidence" value="ECO:0007669"/>
    <property type="project" value="InterPro"/>
</dbReference>
<dbReference type="Gene3D" id="3.30.43.10">
    <property type="entry name" value="Uridine Diphospho-n-acetylenolpyruvylglucosamine Reductase, domain 2"/>
    <property type="match status" value="1"/>
</dbReference>
<dbReference type="InterPro" id="IPR016166">
    <property type="entry name" value="FAD-bd_PCMH"/>
</dbReference>
<dbReference type="InterPro" id="IPR002346">
    <property type="entry name" value="Mopterin_DH_FAD-bd"/>
</dbReference>
<protein>
    <submittedName>
        <fullName evidence="8">Xanthine dehydrogenase small subunit</fullName>
    </submittedName>
</protein>
<dbReference type="Pfam" id="PF03450">
    <property type="entry name" value="CO_deh_flav_C"/>
    <property type="match status" value="1"/>
</dbReference>
<dbReference type="Gene3D" id="3.30.465.10">
    <property type="match status" value="1"/>
</dbReference>
<dbReference type="NCBIfam" id="TIGR02963">
    <property type="entry name" value="xanthine_xdhA"/>
    <property type="match status" value="1"/>
</dbReference>
<dbReference type="InterPro" id="IPR005107">
    <property type="entry name" value="CO_DH_flav_C"/>
</dbReference>
<dbReference type="SUPFAM" id="SSF56176">
    <property type="entry name" value="FAD-binding/transporter-associated domain-like"/>
    <property type="match status" value="1"/>
</dbReference>
<evidence type="ECO:0000259" key="7">
    <source>
        <dbReference type="PROSITE" id="PS51387"/>
    </source>
</evidence>
<organism evidence="8 9">
    <name type="scientific">Thalassobaculum fulvum</name>
    <dbReference type="NCBI Taxonomy" id="1633335"/>
    <lineage>
        <taxon>Bacteria</taxon>
        <taxon>Pseudomonadati</taxon>
        <taxon>Pseudomonadota</taxon>
        <taxon>Alphaproteobacteria</taxon>
        <taxon>Rhodospirillales</taxon>
        <taxon>Thalassobaculaceae</taxon>
        <taxon>Thalassobaculum</taxon>
    </lineage>
</organism>
<dbReference type="GO" id="GO:0005506">
    <property type="term" value="F:iron ion binding"/>
    <property type="evidence" value="ECO:0007669"/>
    <property type="project" value="InterPro"/>
</dbReference>
<dbReference type="InterPro" id="IPR016167">
    <property type="entry name" value="FAD-bd_PCMH_sub1"/>
</dbReference>
<dbReference type="SUPFAM" id="SSF47741">
    <property type="entry name" value="CO dehydrogenase ISP C-domain like"/>
    <property type="match status" value="1"/>
</dbReference>
<dbReference type="GO" id="GO:0004854">
    <property type="term" value="F:xanthine dehydrogenase activity"/>
    <property type="evidence" value="ECO:0007669"/>
    <property type="project" value="InterPro"/>
</dbReference>
<dbReference type="InterPro" id="IPR012175">
    <property type="entry name" value="Xanth_DH_ssu_bac"/>
</dbReference>
<sequence length="467" mass="48512">MIKGAVRFRLNGQEVAVERTSPTATVLDWLRETRHLTGTKEGCAEGDCGACTIAIASAGGGWRAVNSCLMLLPQLDGCSVVTVEGLGGPDGTPHPVQTALAESDATQCGFCTPGFAMAMFAYGQGGEPADDGLIHEALAGNLCRCTGYRPIVEACRIIAVGAPVAAGDPIRAGTAFGDGSRRFLAPDTLDELTAVAAAHPDAWILGGGTDLGIAVTKRRARPDVVISTARVPELRRIETTGDALVLGGAVTYSAALPHLDAAFPAFGALVRRIGSRQIRNLGTIAGNLANASPIGDTPPCLMALDAAVELVSAAGRRTVSADGFVTGYRRTVLRPGEVIAAIRIPRLAAGQHFVAYKLSKRFDQDISAVVAAFRLTVADGVLTELRAYYGGMAATTARAAAVEAALVGRPWTVSALAGIEAAVAQDFSPIDDQRATTKYRLAAAANLLRRLQMETCDAPAPVRLEAL</sequence>
<evidence type="ECO:0000256" key="5">
    <source>
        <dbReference type="ARBA" id="ARBA00023004"/>
    </source>
</evidence>
<evidence type="ECO:0000313" key="9">
    <source>
        <dbReference type="Proteomes" id="UP000630353"/>
    </source>
</evidence>
<keyword evidence="9" id="KW-1185">Reference proteome</keyword>
<dbReference type="PANTHER" id="PTHR45444">
    <property type="entry name" value="XANTHINE DEHYDROGENASE"/>
    <property type="match status" value="1"/>
</dbReference>
<dbReference type="PIRSF" id="PIRSF036557">
    <property type="entry name" value="XdhA_RC"/>
    <property type="match status" value="1"/>
</dbReference>
<dbReference type="Proteomes" id="UP000630353">
    <property type="component" value="Unassembled WGS sequence"/>
</dbReference>
<keyword evidence="3" id="KW-0274">FAD</keyword>
<dbReference type="Pfam" id="PF01799">
    <property type="entry name" value="Fer2_2"/>
    <property type="match status" value="1"/>
</dbReference>
<dbReference type="GO" id="GO:0051537">
    <property type="term" value="F:2 iron, 2 sulfur cluster binding"/>
    <property type="evidence" value="ECO:0007669"/>
    <property type="project" value="InterPro"/>
</dbReference>
<dbReference type="InterPro" id="IPR006058">
    <property type="entry name" value="2Fe2S_fd_BS"/>
</dbReference>
<dbReference type="InterPro" id="IPR014307">
    <property type="entry name" value="Xanthine_DH_ssu"/>
</dbReference>
<dbReference type="InterPro" id="IPR016169">
    <property type="entry name" value="FAD-bd_PCMH_sub2"/>
</dbReference>
<gene>
    <name evidence="8" type="ORF">GCM10017083_09430</name>
</gene>
<dbReference type="Gene3D" id="3.10.20.30">
    <property type="match status" value="1"/>
</dbReference>
<evidence type="ECO:0000313" key="8">
    <source>
        <dbReference type="EMBL" id="GHD43372.1"/>
    </source>
</evidence>
<dbReference type="PROSITE" id="PS51085">
    <property type="entry name" value="2FE2S_FER_2"/>
    <property type="match status" value="1"/>
</dbReference>
<proteinExistence type="predicted"/>
<dbReference type="Gene3D" id="1.10.150.120">
    <property type="entry name" value="[2Fe-2S]-binding domain"/>
    <property type="match status" value="1"/>
</dbReference>
<name>A0A918XPX1_9PROT</name>